<dbReference type="Proteomes" id="UP001469553">
    <property type="component" value="Unassembled WGS sequence"/>
</dbReference>
<proteinExistence type="predicted"/>
<protein>
    <recommendedName>
        <fullName evidence="4">B30.2/SPRY domain-containing protein</fullName>
    </recommendedName>
</protein>
<keyword evidence="2" id="KW-0863">Zinc-finger</keyword>
<dbReference type="InterPro" id="IPR006574">
    <property type="entry name" value="PRY"/>
</dbReference>
<dbReference type="EMBL" id="JAHRIP010058665">
    <property type="protein sequence ID" value="MEQ2304137.1"/>
    <property type="molecule type" value="Genomic_DNA"/>
</dbReference>
<accession>A0ABV0ZD40</accession>
<organism evidence="5 6">
    <name type="scientific">Ameca splendens</name>
    <dbReference type="NCBI Taxonomy" id="208324"/>
    <lineage>
        <taxon>Eukaryota</taxon>
        <taxon>Metazoa</taxon>
        <taxon>Chordata</taxon>
        <taxon>Craniata</taxon>
        <taxon>Vertebrata</taxon>
        <taxon>Euteleostomi</taxon>
        <taxon>Actinopterygii</taxon>
        <taxon>Neopterygii</taxon>
        <taxon>Teleostei</taxon>
        <taxon>Neoteleostei</taxon>
        <taxon>Acanthomorphata</taxon>
        <taxon>Ovalentaria</taxon>
        <taxon>Atherinomorphae</taxon>
        <taxon>Cyprinodontiformes</taxon>
        <taxon>Goodeidae</taxon>
        <taxon>Ameca</taxon>
    </lineage>
</organism>
<reference evidence="5 6" key="1">
    <citation type="submission" date="2021-06" db="EMBL/GenBank/DDBJ databases">
        <authorList>
            <person name="Palmer J.M."/>
        </authorList>
    </citation>
    <scope>NUCLEOTIDE SEQUENCE [LARGE SCALE GENOMIC DNA]</scope>
    <source>
        <strain evidence="5 6">AS_MEX2019</strain>
        <tissue evidence="5">Muscle</tissue>
    </source>
</reference>
<keyword evidence="3" id="KW-0862">Zinc</keyword>
<dbReference type="InterPro" id="IPR001870">
    <property type="entry name" value="B30.2/SPRY"/>
</dbReference>
<dbReference type="PANTHER" id="PTHR25465:SF5">
    <property type="entry name" value="E3 UBIQUITIN_ISG15 LIGASE TRIM25-RELATED"/>
    <property type="match status" value="1"/>
</dbReference>
<dbReference type="Pfam" id="PF13765">
    <property type="entry name" value="PRY"/>
    <property type="match status" value="1"/>
</dbReference>
<evidence type="ECO:0000256" key="3">
    <source>
        <dbReference type="ARBA" id="ARBA00022833"/>
    </source>
</evidence>
<dbReference type="InterPro" id="IPR003877">
    <property type="entry name" value="SPRY_dom"/>
</dbReference>
<dbReference type="SMART" id="SM00589">
    <property type="entry name" value="PRY"/>
    <property type="match status" value="1"/>
</dbReference>
<keyword evidence="1" id="KW-0479">Metal-binding</keyword>
<dbReference type="SUPFAM" id="SSF49899">
    <property type="entry name" value="Concanavalin A-like lectins/glucanases"/>
    <property type="match status" value="1"/>
</dbReference>
<dbReference type="SMART" id="SM00449">
    <property type="entry name" value="SPRY"/>
    <property type="match status" value="1"/>
</dbReference>
<evidence type="ECO:0000259" key="4">
    <source>
        <dbReference type="PROSITE" id="PS50188"/>
    </source>
</evidence>
<dbReference type="PANTHER" id="PTHR25465">
    <property type="entry name" value="B-BOX DOMAIN CONTAINING"/>
    <property type="match status" value="1"/>
</dbReference>
<keyword evidence="6" id="KW-1185">Reference proteome</keyword>
<dbReference type="InterPro" id="IPR051051">
    <property type="entry name" value="E3_ubiq-ligase_TRIM/RNF"/>
</dbReference>
<dbReference type="InterPro" id="IPR043136">
    <property type="entry name" value="B30.2/SPRY_sf"/>
</dbReference>
<sequence>CKPICVQDPPLTYCLPAERDCWPYIHTLPPSLIFSHFRLKPAGGKWLTKGLKKYSCNLTIDTNTVSKDLILSEQNRRATNGEMDNPYPDGPERFDVPQLLCPNIKENRCYWEVQWKGKVFISVSYKGISRKGDSDDCVLGGNNQSWSLSCSDDDGYSVWHNNEKTPCTSSSISEKVAVYVDCDAGILSFYCVSSDKLFHLHTFNTSFTEPLHPGFAVWTPGSTVLLC</sequence>
<evidence type="ECO:0000313" key="5">
    <source>
        <dbReference type="EMBL" id="MEQ2304137.1"/>
    </source>
</evidence>
<dbReference type="InterPro" id="IPR013320">
    <property type="entry name" value="ConA-like_dom_sf"/>
</dbReference>
<comment type="caution">
    <text evidence="5">The sequence shown here is derived from an EMBL/GenBank/DDBJ whole genome shotgun (WGS) entry which is preliminary data.</text>
</comment>
<evidence type="ECO:0000256" key="2">
    <source>
        <dbReference type="ARBA" id="ARBA00022771"/>
    </source>
</evidence>
<dbReference type="PROSITE" id="PS50188">
    <property type="entry name" value="B302_SPRY"/>
    <property type="match status" value="1"/>
</dbReference>
<evidence type="ECO:0000313" key="6">
    <source>
        <dbReference type="Proteomes" id="UP001469553"/>
    </source>
</evidence>
<gene>
    <name evidence="5" type="ORF">AMECASPLE_023875</name>
</gene>
<feature type="domain" description="B30.2/SPRY" evidence="4">
    <location>
        <begin position="38"/>
        <end position="227"/>
    </location>
</feature>
<evidence type="ECO:0000256" key="1">
    <source>
        <dbReference type="ARBA" id="ARBA00022723"/>
    </source>
</evidence>
<dbReference type="PRINTS" id="PR01407">
    <property type="entry name" value="BUTYPHLNCDUF"/>
</dbReference>
<dbReference type="CDD" id="cd16040">
    <property type="entry name" value="SPRY_PRY_SNTX"/>
    <property type="match status" value="1"/>
</dbReference>
<dbReference type="Gene3D" id="2.60.120.920">
    <property type="match status" value="1"/>
</dbReference>
<name>A0ABV0ZD40_9TELE</name>
<feature type="non-terminal residue" evidence="5">
    <location>
        <position position="1"/>
    </location>
</feature>
<dbReference type="InterPro" id="IPR003879">
    <property type="entry name" value="Butyrophylin_SPRY"/>
</dbReference>
<dbReference type="Pfam" id="PF00622">
    <property type="entry name" value="SPRY"/>
    <property type="match status" value="1"/>
</dbReference>